<feature type="compositionally biased region" description="Basic and acidic residues" evidence="1">
    <location>
        <begin position="19"/>
        <end position="29"/>
    </location>
</feature>
<dbReference type="HOGENOM" id="CLU_941326_0_0_1"/>
<reference evidence="2 3" key="1">
    <citation type="journal article" date="2007" name="Proc. Natl. Acad. Sci. U.S.A.">
        <title>The tiny eukaryote Ostreococcus provides genomic insights into the paradox of plankton speciation.</title>
        <authorList>
            <person name="Palenik B."/>
            <person name="Grimwood J."/>
            <person name="Aerts A."/>
            <person name="Rouze P."/>
            <person name="Salamov A."/>
            <person name="Putnam N."/>
            <person name="Dupont C."/>
            <person name="Jorgensen R."/>
            <person name="Derelle E."/>
            <person name="Rombauts S."/>
            <person name="Zhou K."/>
            <person name="Otillar R."/>
            <person name="Merchant S.S."/>
            <person name="Podell S."/>
            <person name="Gaasterland T."/>
            <person name="Napoli C."/>
            <person name="Gendler K."/>
            <person name="Manuell A."/>
            <person name="Tai V."/>
            <person name="Vallon O."/>
            <person name="Piganeau G."/>
            <person name="Jancek S."/>
            <person name="Heijde M."/>
            <person name="Jabbari K."/>
            <person name="Bowler C."/>
            <person name="Lohr M."/>
            <person name="Robbens S."/>
            <person name="Werner G."/>
            <person name="Dubchak I."/>
            <person name="Pazour G.J."/>
            <person name="Ren Q."/>
            <person name="Paulsen I."/>
            <person name="Delwiche C."/>
            <person name="Schmutz J."/>
            <person name="Rokhsar D."/>
            <person name="Van de Peer Y."/>
            <person name="Moreau H."/>
            <person name="Grigoriev I.V."/>
        </authorList>
    </citation>
    <scope>NUCLEOTIDE SEQUENCE [LARGE SCALE GENOMIC DNA]</scope>
    <source>
        <strain evidence="2 3">CCE9901</strain>
    </source>
</reference>
<evidence type="ECO:0000313" key="2">
    <source>
        <dbReference type="EMBL" id="ABO95830.1"/>
    </source>
</evidence>
<proteinExistence type="predicted"/>
<evidence type="ECO:0000256" key="1">
    <source>
        <dbReference type="SAM" id="MobiDB-lite"/>
    </source>
</evidence>
<evidence type="ECO:0000313" key="3">
    <source>
        <dbReference type="Proteomes" id="UP000001568"/>
    </source>
</evidence>
<keyword evidence="3" id="KW-1185">Reference proteome</keyword>
<sequence length="296" mass="32506">MSTRCARAARGARARHARRATDASTSRERDDEDDDEDEDEDGRERAERLAAVVNCYDVAALSASATRASSYVREELAGMTTAQKMIFMDALSSTGIENAWTIAGEGYALTRAERAASAGSTKDFHAANEILGDDDANARGDGVRVFEGRVAKLPTKFLNRFAKAFYVDEDDDPMRSAASRRFLGRAPIKKGPLDALLPLYFASNDFTDDSVTIPGTGERADLSLDYRDVPVLATRRPLASRAGGVSWPAPRLALYPFDALVDYIRPLAPGVLVGRGYRFKADVPRRFLDFVLVRRE</sequence>
<dbReference type="Gramene" id="ABO95830">
    <property type="protein sequence ID" value="ABO95830"/>
    <property type="gene ID" value="OSTLU_15083"/>
</dbReference>
<gene>
    <name evidence="2" type="ORF">OSTLU_15083</name>
</gene>
<dbReference type="GeneID" id="5001475"/>
<organism evidence="2 3">
    <name type="scientific">Ostreococcus lucimarinus (strain CCE9901)</name>
    <dbReference type="NCBI Taxonomy" id="436017"/>
    <lineage>
        <taxon>Eukaryota</taxon>
        <taxon>Viridiplantae</taxon>
        <taxon>Chlorophyta</taxon>
        <taxon>Mamiellophyceae</taxon>
        <taxon>Mamiellales</taxon>
        <taxon>Bathycoccaceae</taxon>
        <taxon>Ostreococcus</taxon>
    </lineage>
</organism>
<name>A4RW82_OSTLU</name>
<dbReference type="PANTHER" id="PTHR37201">
    <property type="entry name" value="WD REPEAT PROTEIN"/>
    <property type="match status" value="1"/>
</dbReference>
<dbReference type="KEGG" id="olu:OSTLU_15083"/>
<dbReference type="AlphaFoldDB" id="A4RW82"/>
<dbReference type="EMBL" id="CP000584">
    <property type="protein sequence ID" value="ABO95830.1"/>
    <property type="molecule type" value="Genomic_DNA"/>
</dbReference>
<dbReference type="PANTHER" id="PTHR37201:SF1">
    <property type="entry name" value="WD REPEAT PROTEIN"/>
    <property type="match status" value="1"/>
</dbReference>
<dbReference type="eggNOG" id="ENOG502SFQD">
    <property type="taxonomic scope" value="Eukaryota"/>
</dbReference>
<feature type="compositionally biased region" description="Acidic residues" evidence="1">
    <location>
        <begin position="30"/>
        <end position="41"/>
    </location>
</feature>
<feature type="region of interest" description="Disordered" evidence="1">
    <location>
        <begin position="1"/>
        <end position="45"/>
    </location>
</feature>
<dbReference type="Proteomes" id="UP000001568">
    <property type="component" value="Chromosome 4"/>
</dbReference>
<dbReference type="OMA" id="WTIAGEG"/>
<protein>
    <submittedName>
        <fullName evidence="2">Uncharacterized protein</fullName>
    </submittedName>
</protein>
<accession>A4RW82</accession>
<dbReference type="OrthoDB" id="505263at2759"/>
<dbReference type="RefSeq" id="XP_001417537.1">
    <property type="nucleotide sequence ID" value="XM_001417500.1"/>
</dbReference>